<feature type="compositionally biased region" description="Polar residues" evidence="1">
    <location>
        <begin position="52"/>
        <end position="63"/>
    </location>
</feature>
<name>A0ABQ2MEX6_9ACTN</name>
<evidence type="ECO:0000256" key="2">
    <source>
        <dbReference type="SAM" id="SignalP"/>
    </source>
</evidence>
<reference evidence="4" key="1">
    <citation type="journal article" date="2019" name="Int. J. Syst. Evol. Microbiol.">
        <title>The Global Catalogue of Microorganisms (GCM) 10K type strain sequencing project: providing services to taxonomists for standard genome sequencing and annotation.</title>
        <authorList>
            <consortium name="The Broad Institute Genomics Platform"/>
            <consortium name="The Broad Institute Genome Sequencing Center for Infectious Disease"/>
            <person name="Wu L."/>
            <person name="Ma J."/>
        </authorList>
    </citation>
    <scope>NUCLEOTIDE SEQUENCE [LARGE SCALE GENOMIC DNA]</scope>
    <source>
        <strain evidence="4">CGMCC 4.7349</strain>
    </source>
</reference>
<feature type="region of interest" description="Disordered" evidence="1">
    <location>
        <begin position="43"/>
        <end position="150"/>
    </location>
</feature>
<comment type="caution">
    <text evidence="3">The sequence shown here is derived from an EMBL/GenBank/DDBJ whole genome shotgun (WGS) entry which is preliminary data.</text>
</comment>
<accession>A0ABQ2MEX6</accession>
<gene>
    <name evidence="3" type="ORF">GCM10012286_46610</name>
</gene>
<sequence>MPYRTRSARLAASLLSAVVAVLAFAVPSSRAATAVGSAAQAWVTPAAAAQQSGGPYTTKSPGQQRPRAHGAQASYGTESPAGTRAVHATVAHLHQGHLPHPPFPGTTGPGAERAPHRSLGGPDARPFTSTPPARFAHAAAEPRGPPSRRS</sequence>
<keyword evidence="2" id="KW-0732">Signal</keyword>
<organism evidence="3 4">
    <name type="scientific">Streptomyces lasiicapitis</name>
    <dbReference type="NCBI Taxonomy" id="1923961"/>
    <lineage>
        <taxon>Bacteria</taxon>
        <taxon>Bacillati</taxon>
        <taxon>Actinomycetota</taxon>
        <taxon>Actinomycetes</taxon>
        <taxon>Kitasatosporales</taxon>
        <taxon>Streptomycetaceae</taxon>
        <taxon>Streptomyces</taxon>
    </lineage>
</organism>
<proteinExistence type="predicted"/>
<feature type="chain" id="PRO_5045983433" description="Secreted protein" evidence="2">
    <location>
        <begin position="26"/>
        <end position="150"/>
    </location>
</feature>
<feature type="signal peptide" evidence="2">
    <location>
        <begin position="1"/>
        <end position="25"/>
    </location>
</feature>
<protein>
    <recommendedName>
        <fullName evidence="5">Secreted protein</fullName>
    </recommendedName>
</protein>
<evidence type="ECO:0000313" key="3">
    <source>
        <dbReference type="EMBL" id="GGO49203.1"/>
    </source>
</evidence>
<dbReference type="EMBL" id="BMNG01000010">
    <property type="protein sequence ID" value="GGO49203.1"/>
    <property type="molecule type" value="Genomic_DNA"/>
</dbReference>
<keyword evidence="4" id="KW-1185">Reference proteome</keyword>
<evidence type="ECO:0000256" key="1">
    <source>
        <dbReference type="SAM" id="MobiDB-lite"/>
    </source>
</evidence>
<evidence type="ECO:0008006" key="5">
    <source>
        <dbReference type="Google" id="ProtNLM"/>
    </source>
</evidence>
<dbReference type="RefSeq" id="WP_189175479.1">
    <property type="nucleotide sequence ID" value="NZ_BMNG01000010.1"/>
</dbReference>
<dbReference type="Proteomes" id="UP000656881">
    <property type="component" value="Unassembled WGS sequence"/>
</dbReference>
<evidence type="ECO:0000313" key="4">
    <source>
        <dbReference type="Proteomes" id="UP000656881"/>
    </source>
</evidence>